<organism evidence="3 4">
    <name type="scientific">Boletus edulis BED1</name>
    <dbReference type="NCBI Taxonomy" id="1328754"/>
    <lineage>
        <taxon>Eukaryota</taxon>
        <taxon>Fungi</taxon>
        <taxon>Dikarya</taxon>
        <taxon>Basidiomycota</taxon>
        <taxon>Agaricomycotina</taxon>
        <taxon>Agaricomycetes</taxon>
        <taxon>Agaricomycetidae</taxon>
        <taxon>Boletales</taxon>
        <taxon>Boletineae</taxon>
        <taxon>Boletaceae</taxon>
        <taxon>Boletoideae</taxon>
        <taxon>Boletus</taxon>
    </lineage>
</organism>
<feature type="region of interest" description="Disordered" evidence="1">
    <location>
        <begin position="30"/>
        <end position="101"/>
    </location>
</feature>
<reference evidence="3" key="1">
    <citation type="submission" date="2019-10" db="EMBL/GenBank/DDBJ databases">
        <authorList>
            <consortium name="DOE Joint Genome Institute"/>
            <person name="Kuo A."/>
            <person name="Miyauchi S."/>
            <person name="Kiss E."/>
            <person name="Drula E."/>
            <person name="Kohler A."/>
            <person name="Sanchez-Garcia M."/>
            <person name="Andreopoulos B."/>
            <person name="Barry K.W."/>
            <person name="Bonito G."/>
            <person name="Buee M."/>
            <person name="Carver A."/>
            <person name="Chen C."/>
            <person name="Cichocki N."/>
            <person name="Clum A."/>
            <person name="Culley D."/>
            <person name="Crous P.W."/>
            <person name="Fauchery L."/>
            <person name="Girlanda M."/>
            <person name="Hayes R."/>
            <person name="Keri Z."/>
            <person name="LaButti K."/>
            <person name="Lipzen A."/>
            <person name="Lombard V."/>
            <person name="Magnuson J."/>
            <person name="Maillard F."/>
            <person name="Morin E."/>
            <person name="Murat C."/>
            <person name="Nolan M."/>
            <person name="Ohm R."/>
            <person name="Pangilinan J."/>
            <person name="Pereira M."/>
            <person name="Perotto S."/>
            <person name="Peter M."/>
            <person name="Riley R."/>
            <person name="Sitrit Y."/>
            <person name="Stielow B."/>
            <person name="Szollosi G."/>
            <person name="Zifcakova L."/>
            <person name="Stursova M."/>
            <person name="Spatafora J.W."/>
            <person name="Tedersoo L."/>
            <person name="Vaario L.-M."/>
            <person name="Yamada A."/>
            <person name="Yan M."/>
            <person name="Wang P."/>
            <person name="Xu J."/>
            <person name="Bruns T."/>
            <person name="Baldrian P."/>
            <person name="Vilgalys R."/>
            <person name="Henrissat B."/>
            <person name="Grigoriev I.V."/>
            <person name="Hibbett D."/>
            <person name="Nagy L.G."/>
            <person name="Martin F.M."/>
        </authorList>
    </citation>
    <scope>NUCLEOTIDE SEQUENCE</scope>
    <source>
        <strain evidence="3">BED1</strain>
    </source>
</reference>
<feature type="region of interest" description="Disordered" evidence="1">
    <location>
        <begin position="324"/>
        <end position="365"/>
    </location>
</feature>
<accession>A0AAD4GFW2</accession>
<evidence type="ECO:0000256" key="2">
    <source>
        <dbReference type="SAM" id="Phobius"/>
    </source>
</evidence>
<keyword evidence="2" id="KW-0812">Transmembrane</keyword>
<keyword evidence="2" id="KW-1133">Transmembrane helix</keyword>
<dbReference type="Proteomes" id="UP001194468">
    <property type="component" value="Unassembled WGS sequence"/>
</dbReference>
<evidence type="ECO:0000313" key="3">
    <source>
        <dbReference type="EMBL" id="KAF8440345.1"/>
    </source>
</evidence>
<dbReference type="AlphaFoldDB" id="A0AAD4GFW2"/>
<reference evidence="3" key="2">
    <citation type="journal article" date="2020" name="Nat. Commun.">
        <title>Large-scale genome sequencing of mycorrhizal fungi provides insights into the early evolution of symbiotic traits.</title>
        <authorList>
            <person name="Miyauchi S."/>
            <person name="Kiss E."/>
            <person name="Kuo A."/>
            <person name="Drula E."/>
            <person name="Kohler A."/>
            <person name="Sanchez-Garcia M."/>
            <person name="Morin E."/>
            <person name="Andreopoulos B."/>
            <person name="Barry K.W."/>
            <person name="Bonito G."/>
            <person name="Buee M."/>
            <person name="Carver A."/>
            <person name="Chen C."/>
            <person name="Cichocki N."/>
            <person name="Clum A."/>
            <person name="Culley D."/>
            <person name="Crous P.W."/>
            <person name="Fauchery L."/>
            <person name="Girlanda M."/>
            <person name="Hayes R.D."/>
            <person name="Keri Z."/>
            <person name="LaButti K."/>
            <person name="Lipzen A."/>
            <person name="Lombard V."/>
            <person name="Magnuson J."/>
            <person name="Maillard F."/>
            <person name="Murat C."/>
            <person name="Nolan M."/>
            <person name="Ohm R.A."/>
            <person name="Pangilinan J."/>
            <person name="Pereira M.F."/>
            <person name="Perotto S."/>
            <person name="Peter M."/>
            <person name="Pfister S."/>
            <person name="Riley R."/>
            <person name="Sitrit Y."/>
            <person name="Stielow J.B."/>
            <person name="Szollosi G."/>
            <person name="Zifcakova L."/>
            <person name="Stursova M."/>
            <person name="Spatafora J.W."/>
            <person name="Tedersoo L."/>
            <person name="Vaario L.M."/>
            <person name="Yamada A."/>
            <person name="Yan M."/>
            <person name="Wang P."/>
            <person name="Xu J."/>
            <person name="Bruns T."/>
            <person name="Baldrian P."/>
            <person name="Vilgalys R."/>
            <person name="Dunand C."/>
            <person name="Henrissat B."/>
            <person name="Grigoriev I.V."/>
            <person name="Hibbett D."/>
            <person name="Nagy L.G."/>
            <person name="Martin F.M."/>
        </authorList>
    </citation>
    <scope>NUCLEOTIDE SEQUENCE</scope>
    <source>
        <strain evidence="3">BED1</strain>
    </source>
</reference>
<keyword evidence="2" id="KW-0472">Membrane</keyword>
<sequence length="365" mass="37043">MLLPVFASQGEPIGEPERIQIRALIGPVSTADTTTESTAPAAATTTAPTTSAAPTLPTTTAVATTTPAAATSNTPSSAAGATTTHATSAPPSAASSSQQAQPTSVAVATTDSLGQVVTSFIVSTPTLSSALPSHTSSSNDSTGGGLSTGSIVGLSVAGGIAAIGIILFAVWKFTRKRFADFDDNEAIKWPELNAHNNDVHALPTHNTGRAGFGPENDSDLNLTRAPSPGGGYANSITASVPDAYGTSDPYAVPPLPHLNPNQAYHDDPGAYGQPAGYYDPYRGPVPNAFTETISDGHVTEAIPMTQMARMRSPGPQIAYDMQGRGSPAPQAAMGYAGADERSHTPITGALGTGRASPSPYGYGPR</sequence>
<keyword evidence="4" id="KW-1185">Reference proteome</keyword>
<evidence type="ECO:0000256" key="1">
    <source>
        <dbReference type="SAM" id="MobiDB-lite"/>
    </source>
</evidence>
<evidence type="ECO:0008006" key="5">
    <source>
        <dbReference type="Google" id="ProtNLM"/>
    </source>
</evidence>
<gene>
    <name evidence="3" type="ORF">L210DRAFT_3612291</name>
</gene>
<comment type="caution">
    <text evidence="3">The sequence shown here is derived from an EMBL/GenBank/DDBJ whole genome shotgun (WGS) entry which is preliminary data.</text>
</comment>
<protein>
    <recommendedName>
        <fullName evidence="5">Transmembrane protein</fullName>
    </recommendedName>
</protein>
<name>A0AAD4GFW2_BOLED</name>
<evidence type="ECO:0000313" key="4">
    <source>
        <dbReference type="Proteomes" id="UP001194468"/>
    </source>
</evidence>
<feature type="transmembrane region" description="Helical" evidence="2">
    <location>
        <begin position="151"/>
        <end position="171"/>
    </location>
</feature>
<proteinExistence type="predicted"/>
<dbReference type="EMBL" id="WHUW01000012">
    <property type="protein sequence ID" value="KAF8440345.1"/>
    <property type="molecule type" value="Genomic_DNA"/>
</dbReference>